<feature type="compositionally biased region" description="Polar residues" evidence="1">
    <location>
        <begin position="84"/>
        <end position="98"/>
    </location>
</feature>
<dbReference type="EMBL" id="OUUZ01000018">
    <property type="protein sequence ID" value="SPQ26624.1"/>
    <property type="molecule type" value="Genomic_DNA"/>
</dbReference>
<feature type="compositionally biased region" description="Basic and acidic residues" evidence="1">
    <location>
        <begin position="177"/>
        <end position="203"/>
    </location>
</feature>
<evidence type="ECO:0000313" key="2">
    <source>
        <dbReference type="EMBL" id="SPQ26624.1"/>
    </source>
</evidence>
<sequence>MSGKAPSAGTKVTTGENIPTTREAPGKVAEESLAAESARKGGAFAANPGQEQAPQKRQPQPQASQQHQQQQGSRSGTEEGGTAANKTTSLNLENQQTARGGGGGGSSSKGAAATEDLSLENQQAYGGPAPSYVLNQRHRDPAGPHGKNLTEGGFEGSGTEEGPLPEPGSIQDPTRVAARDLRAGMAGRGRDAGRPRQTGEVEGKSWYTPLGGDEPA</sequence>
<accession>A0A3S4F7A3</accession>
<proteinExistence type="predicted"/>
<reference evidence="2 3" key="1">
    <citation type="submission" date="2018-04" db="EMBL/GenBank/DDBJ databases">
        <authorList>
            <person name="Huttner S."/>
            <person name="Dainat J."/>
        </authorList>
    </citation>
    <scope>NUCLEOTIDE SEQUENCE [LARGE SCALE GENOMIC DNA]</scope>
</reference>
<gene>
    <name evidence="2" type="ORF">TT172_LOCUS9043</name>
</gene>
<dbReference type="Proteomes" id="UP000289323">
    <property type="component" value="Unassembled WGS sequence"/>
</dbReference>
<name>A0A3S4F7A3_9PEZI</name>
<feature type="compositionally biased region" description="Polar residues" evidence="1">
    <location>
        <begin position="10"/>
        <end position="20"/>
    </location>
</feature>
<feature type="region of interest" description="Disordered" evidence="1">
    <location>
        <begin position="1"/>
        <end position="216"/>
    </location>
</feature>
<organism evidence="2 3">
    <name type="scientific">Thermothielavioides terrestris</name>
    <dbReference type="NCBI Taxonomy" id="2587410"/>
    <lineage>
        <taxon>Eukaryota</taxon>
        <taxon>Fungi</taxon>
        <taxon>Dikarya</taxon>
        <taxon>Ascomycota</taxon>
        <taxon>Pezizomycotina</taxon>
        <taxon>Sordariomycetes</taxon>
        <taxon>Sordariomycetidae</taxon>
        <taxon>Sordariales</taxon>
        <taxon>Chaetomiaceae</taxon>
        <taxon>Thermothielavioides</taxon>
    </lineage>
</organism>
<evidence type="ECO:0000313" key="3">
    <source>
        <dbReference type="Proteomes" id="UP000289323"/>
    </source>
</evidence>
<feature type="compositionally biased region" description="Low complexity" evidence="1">
    <location>
        <begin position="50"/>
        <end position="71"/>
    </location>
</feature>
<evidence type="ECO:0000256" key="1">
    <source>
        <dbReference type="SAM" id="MobiDB-lite"/>
    </source>
</evidence>
<protein>
    <submittedName>
        <fullName evidence="2">1277b61b-51b9-4a38-a7c0-6743b24a1c30</fullName>
    </submittedName>
</protein>
<dbReference type="AlphaFoldDB" id="A0A3S4F7A3"/>